<keyword evidence="10" id="KW-1185">Reference proteome</keyword>
<dbReference type="Pfam" id="PF04130">
    <property type="entry name" value="GCP_C_terminal"/>
    <property type="match status" value="1"/>
</dbReference>
<dbReference type="GO" id="GO:0031122">
    <property type="term" value="P:cytoplasmic microtubule organization"/>
    <property type="evidence" value="ECO:0007669"/>
    <property type="project" value="TreeGrafter"/>
</dbReference>
<dbReference type="eggNOG" id="KOG2000">
    <property type="taxonomic scope" value="Eukaryota"/>
</dbReference>
<comment type="subcellular location">
    <subcellularLocation>
        <location evidence="1">Cytoplasm</location>
        <location evidence="1">Cytoskeleton</location>
    </subcellularLocation>
</comment>
<sequence>MSKILTKAALIRSLRSGTEEIDEETLLRDVPYILQAISAGPVSFSSTPAQAQTVVLTQSLTPPVLHLLSVVVEAGLLYKKVSTFASPEHRSEGLVRQSLKANFTEELTGYLNKVSVIEGEIRRQAHIDQESVKPEDAYRVTLKRVVLWINDDLLRLRLMNTIVNQIGLNEGGAIINIIHDLSAHGDPFIQGFCQKTLQGISVPFYEMLARWIYEGELVDPHYEFFVRPATMSTSSTKTGRPSSSDTSEDAWKSKYISVKVMIPRWLSDELAQKIFLIGKSLNFIRYTCGDANFVTNHHKETARVLSYGDTSAMERSIDEAYSVTSQHLKSLMLDKFHLMDHLKALKKYILLNAGDFVSVLMERLGESLEHPASTLHRHNLTSSLGDAIQTSNAQFEPDHVLRHLDARMLEGSRGTVGWEVFTLEYRLEKPVDVIFTDYNARQYLKIFNFLWRLKRVEFALSSSWRRHMTSERGMLNQVASVAADWKVARGVSDEMIHFVLQLQYYILYEVIEDSWISLQTEIASPNCDLDTIINAHSQYVKAIVDKALLGSQKRDAKDEREEDCLSLLHEILKIMLAYKDQMGQLYLYSLSEFTKVQASSGSRHRYDTTRDDSSVAAPPLPTDDNLIHIRDRLQRLAKEFKDAVSYLLAALSYQKSETMRFLAIRLNYNQFYAIPRLHRQKPSKEKDRVPSSAAVPVAS</sequence>
<dbReference type="GO" id="GO:0043015">
    <property type="term" value="F:gamma-tubulin binding"/>
    <property type="evidence" value="ECO:0007669"/>
    <property type="project" value="InterPro"/>
</dbReference>
<feature type="region of interest" description="Disordered" evidence="6">
    <location>
        <begin position="679"/>
        <end position="699"/>
    </location>
</feature>
<dbReference type="GO" id="GO:0000930">
    <property type="term" value="C:gamma-tubulin complex"/>
    <property type="evidence" value="ECO:0007669"/>
    <property type="project" value="TreeGrafter"/>
</dbReference>
<proteinExistence type="inferred from homology"/>
<name>R4XGR7_TAPDE</name>
<dbReference type="InterPro" id="IPR041470">
    <property type="entry name" value="GCP_N"/>
</dbReference>
<dbReference type="GO" id="GO:0044732">
    <property type="term" value="C:mitotic spindle pole body"/>
    <property type="evidence" value="ECO:0007669"/>
    <property type="project" value="TreeGrafter"/>
</dbReference>
<evidence type="ECO:0000313" key="9">
    <source>
        <dbReference type="EMBL" id="CCG83677.1"/>
    </source>
</evidence>
<comment type="similarity">
    <text evidence="2">Belongs to the TUBGCP family.</text>
</comment>
<dbReference type="GO" id="GO:0051225">
    <property type="term" value="P:spindle assembly"/>
    <property type="evidence" value="ECO:0007669"/>
    <property type="project" value="TreeGrafter"/>
</dbReference>
<accession>R4XGR7</accession>
<dbReference type="Pfam" id="PF17681">
    <property type="entry name" value="GCP_N_terminal"/>
    <property type="match status" value="1"/>
</dbReference>
<evidence type="ECO:0000313" key="10">
    <source>
        <dbReference type="Proteomes" id="UP000013776"/>
    </source>
</evidence>
<keyword evidence="4" id="KW-0493">Microtubule</keyword>
<dbReference type="GO" id="GO:0007020">
    <property type="term" value="P:microtubule nucleation"/>
    <property type="evidence" value="ECO:0007669"/>
    <property type="project" value="InterPro"/>
</dbReference>
<keyword evidence="3" id="KW-0963">Cytoplasm</keyword>
<gene>
    <name evidence="9" type="ORF">TAPDE_003894</name>
</gene>
<dbReference type="GO" id="GO:0051321">
    <property type="term" value="P:meiotic cell cycle"/>
    <property type="evidence" value="ECO:0007669"/>
    <property type="project" value="TreeGrafter"/>
</dbReference>
<evidence type="ECO:0000256" key="6">
    <source>
        <dbReference type="SAM" id="MobiDB-lite"/>
    </source>
</evidence>
<dbReference type="PANTHER" id="PTHR19302">
    <property type="entry name" value="GAMMA TUBULIN COMPLEX PROTEIN"/>
    <property type="match status" value="1"/>
</dbReference>
<evidence type="ECO:0000256" key="2">
    <source>
        <dbReference type="ARBA" id="ARBA00010337"/>
    </source>
</evidence>
<dbReference type="GO" id="GO:0000278">
    <property type="term" value="P:mitotic cell cycle"/>
    <property type="evidence" value="ECO:0007669"/>
    <property type="project" value="TreeGrafter"/>
</dbReference>
<evidence type="ECO:0000256" key="3">
    <source>
        <dbReference type="ARBA" id="ARBA00022490"/>
    </source>
</evidence>
<dbReference type="EMBL" id="CAHR02000167">
    <property type="protein sequence ID" value="CCG83677.1"/>
    <property type="molecule type" value="Genomic_DNA"/>
</dbReference>
<dbReference type="GO" id="GO:0000922">
    <property type="term" value="C:spindle pole"/>
    <property type="evidence" value="ECO:0007669"/>
    <property type="project" value="InterPro"/>
</dbReference>
<dbReference type="OrthoDB" id="5860513at2759"/>
<dbReference type="Proteomes" id="UP000013776">
    <property type="component" value="Unassembled WGS sequence"/>
</dbReference>
<dbReference type="AlphaFoldDB" id="R4XGR7"/>
<evidence type="ECO:0000259" key="7">
    <source>
        <dbReference type="Pfam" id="PF04130"/>
    </source>
</evidence>
<dbReference type="PANTHER" id="PTHR19302:SF14">
    <property type="entry name" value="GAMMA-TUBULIN COMPLEX COMPONENT 3"/>
    <property type="match status" value="1"/>
</dbReference>
<dbReference type="VEuPathDB" id="FungiDB:TAPDE_003894"/>
<dbReference type="GO" id="GO:0005874">
    <property type="term" value="C:microtubule"/>
    <property type="evidence" value="ECO:0007669"/>
    <property type="project" value="UniProtKB-KW"/>
</dbReference>
<keyword evidence="5" id="KW-0206">Cytoskeleton</keyword>
<evidence type="ECO:0000256" key="4">
    <source>
        <dbReference type="ARBA" id="ARBA00022701"/>
    </source>
</evidence>
<comment type="caution">
    <text evidence="9">The sequence shown here is derived from an EMBL/GenBank/DDBJ whole genome shotgun (WGS) entry which is preliminary data.</text>
</comment>
<dbReference type="InterPro" id="IPR040457">
    <property type="entry name" value="GCP_C"/>
</dbReference>
<protein>
    <submittedName>
        <fullName evidence="9">Uncharacterized protein</fullName>
    </submittedName>
</protein>
<dbReference type="Gene3D" id="1.20.120.1900">
    <property type="entry name" value="Gamma-tubulin complex, C-terminal domain"/>
    <property type="match status" value="1"/>
</dbReference>
<feature type="domain" description="Gamma tubulin complex component protein N-terminal" evidence="8">
    <location>
        <begin position="27"/>
        <end position="335"/>
    </location>
</feature>
<dbReference type="GO" id="GO:0051011">
    <property type="term" value="F:microtubule minus-end binding"/>
    <property type="evidence" value="ECO:0007669"/>
    <property type="project" value="TreeGrafter"/>
</dbReference>
<dbReference type="InterPro" id="IPR042241">
    <property type="entry name" value="GCP_C_sf"/>
</dbReference>
<evidence type="ECO:0000256" key="1">
    <source>
        <dbReference type="ARBA" id="ARBA00004245"/>
    </source>
</evidence>
<feature type="domain" description="Gamma tubulin complex component C-terminal" evidence="7">
    <location>
        <begin position="338"/>
        <end position="672"/>
    </location>
</feature>
<dbReference type="InterPro" id="IPR007259">
    <property type="entry name" value="GCP"/>
</dbReference>
<evidence type="ECO:0000259" key="8">
    <source>
        <dbReference type="Pfam" id="PF17681"/>
    </source>
</evidence>
<evidence type="ECO:0000256" key="5">
    <source>
        <dbReference type="ARBA" id="ARBA00023212"/>
    </source>
</evidence>
<organism evidence="9 10">
    <name type="scientific">Taphrina deformans (strain PYCC 5710 / ATCC 11124 / CBS 356.35 / IMI 108563 / JCM 9778 / NBRC 8474)</name>
    <name type="common">Peach leaf curl fungus</name>
    <name type="synonym">Lalaria deformans</name>
    <dbReference type="NCBI Taxonomy" id="1097556"/>
    <lineage>
        <taxon>Eukaryota</taxon>
        <taxon>Fungi</taxon>
        <taxon>Dikarya</taxon>
        <taxon>Ascomycota</taxon>
        <taxon>Taphrinomycotina</taxon>
        <taxon>Taphrinomycetes</taxon>
        <taxon>Taphrinales</taxon>
        <taxon>Taphrinaceae</taxon>
        <taxon>Taphrina</taxon>
    </lineage>
</organism>
<reference evidence="9 10" key="1">
    <citation type="journal article" date="2013" name="MBio">
        <title>Genome sequencing of the plant pathogen Taphrina deformans, the causal agent of peach leaf curl.</title>
        <authorList>
            <person name="Cisse O.H."/>
            <person name="Almeida J.M.G.C.F."/>
            <person name="Fonseca A."/>
            <person name="Kumar A.A."/>
            <person name="Salojaervi J."/>
            <person name="Overmyer K."/>
            <person name="Hauser P.M."/>
            <person name="Pagni M."/>
        </authorList>
    </citation>
    <scope>NUCLEOTIDE SEQUENCE [LARGE SCALE GENOMIC DNA]</scope>
    <source>
        <strain evidence="10">PYCC 5710 / ATCC 11124 / CBS 356.35 / IMI 108563 / JCM 9778 / NBRC 8474</strain>
    </source>
</reference>
<dbReference type="STRING" id="1097556.R4XGR7"/>